<evidence type="ECO:0000313" key="4">
    <source>
        <dbReference type="Proteomes" id="UP000053937"/>
    </source>
</evidence>
<name>A0A101J6V6_CHLLI</name>
<keyword evidence="1" id="KW-0472">Membrane</keyword>
<reference evidence="3 4" key="1">
    <citation type="submission" date="2015-10" db="EMBL/GenBank/DDBJ databases">
        <title>Draft Genome Sequence of Chlorobium limicola strain Frasassi Growing under Artificial Lighting in the Frasassi Cave System.</title>
        <authorList>
            <person name="Mansor M."/>
            <person name="Macalady J."/>
        </authorList>
    </citation>
    <scope>NUCLEOTIDE SEQUENCE [LARGE SCALE GENOMIC DNA]</scope>
    <source>
        <strain evidence="3 4">Frasassi</strain>
    </source>
</reference>
<feature type="transmembrane region" description="Helical" evidence="1">
    <location>
        <begin position="67"/>
        <end position="92"/>
    </location>
</feature>
<feature type="transmembrane region" description="Helical" evidence="1">
    <location>
        <begin position="112"/>
        <end position="131"/>
    </location>
</feature>
<dbReference type="EMBL" id="LMBR01000210">
    <property type="protein sequence ID" value="KUL21290.1"/>
    <property type="molecule type" value="Genomic_DNA"/>
</dbReference>
<feature type="transmembrane region" description="Helical" evidence="1">
    <location>
        <begin position="152"/>
        <end position="174"/>
    </location>
</feature>
<dbReference type="Proteomes" id="UP000053937">
    <property type="component" value="Unassembled WGS sequence"/>
</dbReference>
<dbReference type="RefSeq" id="WP_059139412.1">
    <property type="nucleotide sequence ID" value="NZ_LMBR01000210.1"/>
</dbReference>
<accession>A0A101J6V6</accession>
<dbReference type="AlphaFoldDB" id="A0A101J6V6"/>
<dbReference type="InterPro" id="IPR043728">
    <property type="entry name" value="DUF5671"/>
</dbReference>
<keyword evidence="4" id="KW-1185">Reference proteome</keyword>
<proteinExistence type="predicted"/>
<feature type="transmembrane region" description="Helical" evidence="1">
    <location>
        <begin position="186"/>
        <end position="205"/>
    </location>
</feature>
<evidence type="ECO:0000256" key="1">
    <source>
        <dbReference type="SAM" id="Phobius"/>
    </source>
</evidence>
<keyword evidence="1" id="KW-1133">Transmembrane helix</keyword>
<evidence type="ECO:0000313" key="3">
    <source>
        <dbReference type="EMBL" id="KUL21290.1"/>
    </source>
</evidence>
<dbReference type="Pfam" id="PF18920">
    <property type="entry name" value="DUF5671"/>
    <property type="match status" value="1"/>
</dbReference>
<comment type="caution">
    <text evidence="3">The sequence shown here is derived from an EMBL/GenBank/DDBJ whole genome shotgun (WGS) entry which is preliminary data.</text>
</comment>
<dbReference type="OrthoDB" id="529444at2"/>
<organism evidence="3 4">
    <name type="scientific">Chlorobium limicola</name>
    <dbReference type="NCBI Taxonomy" id="1092"/>
    <lineage>
        <taxon>Bacteria</taxon>
        <taxon>Pseudomonadati</taxon>
        <taxon>Chlorobiota</taxon>
        <taxon>Chlorobiia</taxon>
        <taxon>Chlorobiales</taxon>
        <taxon>Chlorobiaceae</taxon>
        <taxon>Chlorobium/Pelodictyon group</taxon>
        <taxon>Chlorobium</taxon>
    </lineage>
</organism>
<feature type="domain" description="DUF5671" evidence="2">
    <location>
        <begin position="66"/>
        <end position="202"/>
    </location>
</feature>
<evidence type="ECO:0000259" key="2">
    <source>
        <dbReference type="Pfam" id="PF18920"/>
    </source>
</evidence>
<keyword evidence="1" id="KW-0812">Transmembrane</keyword>
<gene>
    <name evidence="3" type="ORF">ASB62_08200</name>
</gene>
<protein>
    <recommendedName>
        <fullName evidence="2">DUF5671 domain-containing protein</fullName>
    </recommendedName>
</protein>
<sequence>MEKTNSELYAFVGKALTSGISRTAIRNALIQAGWQNDQIERALADYAELDFPIPVPRPKPYLSAREAFFYLLLFATLYTSAFNLGNLLFAFIEKALPDPAYNEISGIWNNERIRSSVSSLIVAFPVFLFLTMKISRELLSTPSGRASGIRRWLTYITLFIAAGIIIGDLISLLYRFLGGELTLRFILKSLVAGTIAGTLFVYYLGGLRQEERQS</sequence>